<gene>
    <name evidence="1" type="ORF">M9H77_30954</name>
</gene>
<evidence type="ECO:0000313" key="1">
    <source>
        <dbReference type="EMBL" id="KAI5653767.1"/>
    </source>
</evidence>
<sequence length="161" mass="18368">MNNHIYQNGHSGHILLVTFPAQGHINPSLQFANRLIKLGMQVTFATNGYDDGFRRKNINKRIRHRRKCHPLWPTHNVPRLYSFASAEVALLPFPTFKEQLDVLDAEEEIKPKILVNTFEALETNALKAIENYDMIGIGPLVQCDTSFGVIYLRKLKITLIG</sequence>
<name>A0ACB9ZZZ9_CATRO</name>
<proteinExistence type="predicted"/>
<comment type="caution">
    <text evidence="1">The sequence shown here is derived from an EMBL/GenBank/DDBJ whole genome shotgun (WGS) entry which is preliminary data.</text>
</comment>
<organism evidence="1 2">
    <name type="scientific">Catharanthus roseus</name>
    <name type="common">Madagascar periwinkle</name>
    <name type="synonym">Vinca rosea</name>
    <dbReference type="NCBI Taxonomy" id="4058"/>
    <lineage>
        <taxon>Eukaryota</taxon>
        <taxon>Viridiplantae</taxon>
        <taxon>Streptophyta</taxon>
        <taxon>Embryophyta</taxon>
        <taxon>Tracheophyta</taxon>
        <taxon>Spermatophyta</taxon>
        <taxon>Magnoliopsida</taxon>
        <taxon>eudicotyledons</taxon>
        <taxon>Gunneridae</taxon>
        <taxon>Pentapetalae</taxon>
        <taxon>asterids</taxon>
        <taxon>lamiids</taxon>
        <taxon>Gentianales</taxon>
        <taxon>Apocynaceae</taxon>
        <taxon>Rauvolfioideae</taxon>
        <taxon>Vinceae</taxon>
        <taxon>Catharanthinae</taxon>
        <taxon>Catharanthus</taxon>
    </lineage>
</organism>
<reference evidence="2" key="1">
    <citation type="journal article" date="2023" name="Nat. Plants">
        <title>Single-cell RNA sequencing provides a high-resolution roadmap for understanding the multicellular compartmentation of specialized metabolism.</title>
        <authorList>
            <person name="Sun S."/>
            <person name="Shen X."/>
            <person name="Li Y."/>
            <person name="Li Y."/>
            <person name="Wang S."/>
            <person name="Li R."/>
            <person name="Zhang H."/>
            <person name="Shen G."/>
            <person name="Guo B."/>
            <person name="Wei J."/>
            <person name="Xu J."/>
            <person name="St-Pierre B."/>
            <person name="Chen S."/>
            <person name="Sun C."/>
        </authorList>
    </citation>
    <scope>NUCLEOTIDE SEQUENCE [LARGE SCALE GENOMIC DNA]</scope>
</reference>
<dbReference type="Proteomes" id="UP001060085">
    <property type="component" value="Linkage Group LG07"/>
</dbReference>
<evidence type="ECO:0000313" key="2">
    <source>
        <dbReference type="Proteomes" id="UP001060085"/>
    </source>
</evidence>
<dbReference type="EMBL" id="CM044707">
    <property type="protein sequence ID" value="KAI5653767.1"/>
    <property type="molecule type" value="Genomic_DNA"/>
</dbReference>
<accession>A0ACB9ZZZ9</accession>
<keyword evidence="2" id="KW-1185">Reference proteome</keyword>
<protein>
    <submittedName>
        <fullName evidence="1">Uncharacterized protein</fullName>
    </submittedName>
</protein>